<dbReference type="PANTHER" id="PTHR11375:SF2">
    <property type="entry name" value="ACIDIC LEUCINE-RICH NUCLEAR PHOSPHOPROTEIN 32 FAMILY MEMBER B"/>
    <property type="match status" value="1"/>
</dbReference>
<keyword evidence="5" id="KW-0143">Chaperone</keyword>
<dbReference type="Gene3D" id="3.80.10.10">
    <property type="entry name" value="Ribonuclease Inhibitor"/>
    <property type="match status" value="1"/>
</dbReference>
<evidence type="ECO:0000313" key="12">
    <source>
        <dbReference type="Proteomes" id="UP000002277"/>
    </source>
</evidence>
<comment type="subcellular location">
    <subcellularLocation>
        <location evidence="1 8">Nucleus</location>
    </subcellularLocation>
</comment>
<sequence>MDMKRRIHLELRNRTPAAVRELVLDNCKSNDGKIEGLTAEFVNLEFLSLINVGLISVSNLPKLPKLKKLELSENRIFGGLDMLAEKLPNLTHLNLSGNKLKDISTLEPLKKLECLKSLDLFNCEVTNLNDYRESVFKLLPQLTYLDGYDREDQEAPDSDAEVDGVDEEEEDEGEGSRMISFHISQHEYLFSLKISTYDRNYQENRGGKASRSLGAVNGIILWKHFYSFILKHIETGKN</sequence>
<proteinExistence type="inferred from homology"/>
<evidence type="ECO:0000256" key="9">
    <source>
        <dbReference type="SAM" id="MobiDB-lite"/>
    </source>
</evidence>
<gene>
    <name evidence="11 13" type="primary">ANP32B</name>
</gene>
<dbReference type="FunFam" id="3.80.10.10:FF:000003">
    <property type="entry name" value="Acidic leucine-rich nuclear phosphoprotein 32 family member A"/>
    <property type="match status" value="1"/>
</dbReference>
<dbReference type="AlphaFoldDB" id="A0A2I3SSR6"/>
<accession>A0A2I3SSR6</accession>
<name>A0A2I3SSR6_PANTR</name>
<dbReference type="VGNC" id="VGNC:4614">
    <property type="gene designation" value="ANP32B"/>
</dbReference>
<dbReference type="Proteomes" id="UP000002277">
    <property type="component" value="Chromosome 9"/>
</dbReference>
<evidence type="ECO:0000256" key="6">
    <source>
        <dbReference type="ARBA" id="ARBA00023242"/>
    </source>
</evidence>
<dbReference type="InterPro" id="IPR045081">
    <property type="entry name" value="AN32"/>
</dbReference>
<evidence type="ECO:0000313" key="13">
    <source>
        <dbReference type="VGNC" id="VGNC:4614"/>
    </source>
</evidence>
<feature type="domain" description="U2A'/phosphoprotein 32 family A C-terminal" evidence="10">
    <location>
        <begin position="128"/>
        <end position="146"/>
    </location>
</feature>
<evidence type="ECO:0000256" key="1">
    <source>
        <dbReference type="ARBA" id="ARBA00004123"/>
    </source>
</evidence>
<evidence type="ECO:0000256" key="5">
    <source>
        <dbReference type="ARBA" id="ARBA00023186"/>
    </source>
</evidence>
<dbReference type="SUPFAM" id="SSF52058">
    <property type="entry name" value="L domain-like"/>
    <property type="match status" value="1"/>
</dbReference>
<keyword evidence="12" id="KW-1185">Reference proteome</keyword>
<feature type="region of interest" description="Disordered" evidence="9">
    <location>
        <begin position="151"/>
        <end position="176"/>
    </location>
</feature>
<reference evidence="11 12" key="1">
    <citation type="journal article" date="2005" name="Nature">
        <title>Initial sequence of the chimpanzee genome and comparison with the human genome.</title>
        <authorList>
            <consortium name="Chimpanzee sequencing and analysis consortium"/>
        </authorList>
    </citation>
    <scope>NUCLEOTIDE SEQUENCE [LARGE SCALE GENOMIC DNA]</scope>
</reference>
<dbReference type="GeneTree" id="ENSGT00950000182907"/>
<evidence type="ECO:0000259" key="10">
    <source>
        <dbReference type="SMART" id="SM00446"/>
    </source>
</evidence>
<dbReference type="InterPro" id="IPR003603">
    <property type="entry name" value="U2A'_phosphoprotein32A_C"/>
</dbReference>
<dbReference type="InterPro" id="IPR032675">
    <property type="entry name" value="LRR_dom_sf"/>
</dbReference>
<dbReference type="Bgee" id="ENSPTRG00000021172">
    <property type="expression patterns" value="Expressed in fibroblast and 21 other cell types or tissues"/>
</dbReference>
<protein>
    <recommendedName>
        <fullName evidence="8">Acidic leucine-rich nuclear phosphoprotein 32 family member</fullName>
    </recommendedName>
</protein>
<reference evidence="11" key="2">
    <citation type="submission" date="2025-08" db="UniProtKB">
        <authorList>
            <consortium name="Ensembl"/>
        </authorList>
    </citation>
    <scope>IDENTIFICATION</scope>
</reference>
<evidence type="ECO:0000256" key="4">
    <source>
        <dbReference type="ARBA" id="ARBA00022737"/>
    </source>
</evidence>
<evidence type="ECO:0000256" key="7">
    <source>
        <dbReference type="ARBA" id="ARBA00025777"/>
    </source>
</evidence>
<evidence type="ECO:0000256" key="2">
    <source>
        <dbReference type="ARBA" id="ARBA00022553"/>
    </source>
</evidence>
<evidence type="ECO:0000256" key="3">
    <source>
        <dbReference type="ARBA" id="ARBA00022614"/>
    </source>
</evidence>
<organism evidence="11 12">
    <name type="scientific">Pan troglodytes</name>
    <name type="common">Chimpanzee</name>
    <dbReference type="NCBI Taxonomy" id="9598"/>
    <lineage>
        <taxon>Eukaryota</taxon>
        <taxon>Metazoa</taxon>
        <taxon>Chordata</taxon>
        <taxon>Craniata</taxon>
        <taxon>Vertebrata</taxon>
        <taxon>Euteleostomi</taxon>
        <taxon>Mammalia</taxon>
        <taxon>Eutheria</taxon>
        <taxon>Euarchontoglires</taxon>
        <taxon>Primates</taxon>
        <taxon>Haplorrhini</taxon>
        <taxon>Catarrhini</taxon>
        <taxon>Hominidae</taxon>
        <taxon>Pan</taxon>
    </lineage>
</organism>
<keyword evidence="6 8" id="KW-0539">Nucleus</keyword>
<feature type="compositionally biased region" description="Acidic residues" evidence="9">
    <location>
        <begin position="151"/>
        <end position="173"/>
    </location>
</feature>
<comment type="similarity">
    <text evidence="7 8">Belongs to the ANP32 family.</text>
</comment>
<reference evidence="11" key="3">
    <citation type="submission" date="2025-09" db="UniProtKB">
        <authorList>
            <consortium name="Ensembl"/>
        </authorList>
    </citation>
    <scope>IDENTIFICATION</scope>
</reference>
<dbReference type="InterPro" id="IPR001611">
    <property type="entry name" value="Leu-rich_rpt"/>
</dbReference>
<evidence type="ECO:0000256" key="8">
    <source>
        <dbReference type="RuleBase" id="RU369103"/>
    </source>
</evidence>
<keyword evidence="4" id="KW-0677">Repeat</keyword>
<dbReference type="GO" id="GO:0005634">
    <property type="term" value="C:nucleus"/>
    <property type="evidence" value="ECO:0007669"/>
    <property type="project" value="UniProtKB-SubCell"/>
</dbReference>
<keyword evidence="2" id="KW-0597">Phosphoprotein</keyword>
<dbReference type="PROSITE" id="PS51450">
    <property type="entry name" value="LRR"/>
    <property type="match status" value="1"/>
</dbReference>
<dbReference type="EMBL" id="AACZ04057451">
    <property type="status" value="NOT_ANNOTATED_CDS"/>
    <property type="molecule type" value="Genomic_DNA"/>
</dbReference>
<comment type="function">
    <text evidence="8">Multifunctional protein that is involved in the regulation of many processes.</text>
</comment>
<dbReference type="Pfam" id="PF14580">
    <property type="entry name" value="LRR_9"/>
    <property type="match status" value="1"/>
</dbReference>
<evidence type="ECO:0000313" key="11">
    <source>
        <dbReference type="Ensembl" id="ENSPTRP00000079977.1"/>
    </source>
</evidence>
<dbReference type="Ensembl" id="ENSPTRT00000107748.1">
    <property type="protein sequence ID" value="ENSPTRP00000079977.1"/>
    <property type="gene ID" value="ENSPTRG00000021172.5"/>
</dbReference>
<dbReference type="PANTHER" id="PTHR11375">
    <property type="entry name" value="ACIDIC LEUCINE-RICH NUCLEAR PHOSPHOPROTEIN 32"/>
    <property type="match status" value="1"/>
</dbReference>
<dbReference type="SMART" id="SM00446">
    <property type="entry name" value="LRRcap"/>
    <property type="match status" value="1"/>
</dbReference>
<keyword evidence="3 8" id="KW-0433">Leucine-rich repeat</keyword>